<dbReference type="GO" id="GO:0005737">
    <property type="term" value="C:cytoplasm"/>
    <property type="evidence" value="ECO:0007669"/>
    <property type="project" value="UniProtKB-SubCell"/>
</dbReference>
<organism evidence="4 5">
    <name type="scientific">Orchesella cincta</name>
    <name type="common">Springtail</name>
    <name type="synonym">Podura cincta</name>
    <dbReference type="NCBI Taxonomy" id="48709"/>
    <lineage>
        <taxon>Eukaryota</taxon>
        <taxon>Metazoa</taxon>
        <taxon>Ecdysozoa</taxon>
        <taxon>Arthropoda</taxon>
        <taxon>Hexapoda</taxon>
        <taxon>Collembola</taxon>
        <taxon>Entomobryomorpha</taxon>
        <taxon>Entomobryoidea</taxon>
        <taxon>Orchesellidae</taxon>
        <taxon>Orchesellinae</taxon>
        <taxon>Orchesella</taxon>
    </lineage>
</organism>
<dbReference type="PANTHER" id="PTHR10554">
    <property type="entry name" value="SYNTROPHIN"/>
    <property type="match status" value="1"/>
</dbReference>
<evidence type="ECO:0000313" key="4">
    <source>
        <dbReference type="EMBL" id="ODM94018.1"/>
    </source>
</evidence>
<sequence>MFGIKCSYSVWWGGKPCQLELDFPGAAFNLYRSSSKPSSPLWTRQFSSLKGSSDDARTRLTLKFHGNVAQETMECRDLHRVLFTIHSFLLAKVVQ</sequence>
<comment type="subcellular location">
    <subcellularLocation>
        <location evidence="1">Cytoplasm</location>
    </subcellularLocation>
</comment>
<dbReference type="Pfam" id="PF23012">
    <property type="entry name" value="Syntrophin_4th"/>
    <property type="match status" value="1"/>
</dbReference>
<evidence type="ECO:0000256" key="1">
    <source>
        <dbReference type="ARBA" id="ARBA00004496"/>
    </source>
</evidence>
<gene>
    <name evidence="4" type="ORF">Ocin01_12665</name>
</gene>
<evidence type="ECO:0000256" key="2">
    <source>
        <dbReference type="ARBA" id="ARBA00022490"/>
    </source>
</evidence>
<dbReference type="InterPro" id="IPR055108">
    <property type="entry name" value="Syntrophin_4th"/>
</dbReference>
<proteinExistence type="predicted"/>
<evidence type="ECO:0000313" key="5">
    <source>
        <dbReference type="Proteomes" id="UP000094527"/>
    </source>
</evidence>
<keyword evidence="5" id="KW-1185">Reference proteome</keyword>
<dbReference type="InterPro" id="IPR015482">
    <property type="entry name" value="Syntrophin"/>
</dbReference>
<keyword evidence="2" id="KW-0963">Cytoplasm</keyword>
<name>A0A1D2MM44_ORCCI</name>
<comment type="caution">
    <text evidence="4">The sequence shown here is derived from an EMBL/GenBank/DDBJ whole genome shotgun (WGS) entry which is preliminary data.</text>
</comment>
<dbReference type="EMBL" id="LJIJ01000872">
    <property type="protein sequence ID" value="ODM94018.1"/>
    <property type="molecule type" value="Genomic_DNA"/>
</dbReference>
<reference evidence="4 5" key="1">
    <citation type="journal article" date="2016" name="Genome Biol. Evol.">
        <title>Gene Family Evolution Reflects Adaptation to Soil Environmental Stressors in the Genome of the Collembolan Orchesella cincta.</title>
        <authorList>
            <person name="Faddeeva-Vakhrusheva A."/>
            <person name="Derks M.F."/>
            <person name="Anvar S.Y."/>
            <person name="Agamennone V."/>
            <person name="Suring W."/>
            <person name="Smit S."/>
            <person name="van Straalen N.M."/>
            <person name="Roelofs D."/>
        </authorList>
    </citation>
    <scope>NUCLEOTIDE SEQUENCE [LARGE SCALE GENOMIC DNA]</scope>
    <source>
        <tissue evidence="4">Mixed pool</tissue>
    </source>
</reference>
<dbReference type="GO" id="GO:0016010">
    <property type="term" value="C:dystrophin-associated glycoprotein complex"/>
    <property type="evidence" value="ECO:0007669"/>
    <property type="project" value="TreeGrafter"/>
</dbReference>
<dbReference type="GO" id="GO:0005198">
    <property type="term" value="F:structural molecule activity"/>
    <property type="evidence" value="ECO:0007669"/>
    <property type="project" value="InterPro"/>
</dbReference>
<protein>
    <submittedName>
        <fullName evidence="4">Gamma-2-syntrophin</fullName>
    </submittedName>
</protein>
<dbReference type="OrthoDB" id="9975356at2759"/>
<dbReference type="PANTHER" id="PTHR10554:SF1">
    <property type="entry name" value="FI16515P1"/>
    <property type="match status" value="1"/>
</dbReference>
<dbReference type="AlphaFoldDB" id="A0A1D2MM44"/>
<dbReference type="STRING" id="48709.A0A1D2MM44"/>
<feature type="domain" description="Syntrophin C-terminal PH" evidence="3">
    <location>
        <begin position="7"/>
        <end position="94"/>
    </location>
</feature>
<dbReference type="Proteomes" id="UP000094527">
    <property type="component" value="Unassembled WGS sequence"/>
</dbReference>
<evidence type="ECO:0000259" key="3">
    <source>
        <dbReference type="Pfam" id="PF23012"/>
    </source>
</evidence>
<accession>A0A1D2MM44</accession>